<keyword evidence="5" id="KW-1185">Reference proteome</keyword>
<proteinExistence type="predicted"/>
<dbReference type="PANTHER" id="PTHR48081">
    <property type="entry name" value="AB HYDROLASE SUPERFAMILY PROTEIN C4A8.06C"/>
    <property type="match status" value="1"/>
</dbReference>
<evidence type="ECO:0000313" key="4">
    <source>
        <dbReference type="EMBL" id="KDR71892.1"/>
    </source>
</evidence>
<keyword evidence="2" id="KW-1133">Transmembrane helix</keyword>
<dbReference type="STRING" id="685588.A0A067SPD9"/>
<keyword evidence="2" id="KW-0812">Transmembrane</keyword>
<keyword evidence="2" id="KW-0472">Membrane</keyword>
<evidence type="ECO:0000313" key="5">
    <source>
        <dbReference type="Proteomes" id="UP000027222"/>
    </source>
</evidence>
<dbReference type="Gene3D" id="3.40.50.1820">
    <property type="entry name" value="alpha/beta hydrolase"/>
    <property type="match status" value="1"/>
</dbReference>
<organism evidence="4 5">
    <name type="scientific">Galerina marginata (strain CBS 339.88)</name>
    <dbReference type="NCBI Taxonomy" id="685588"/>
    <lineage>
        <taxon>Eukaryota</taxon>
        <taxon>Fungi</taxon>
        <taxon>Dikarya</taxon>
        <taxon>Basidiomycota</taxon>
        <taxon>Agaricomycotina</taxon>
        <taxon>Agaricomycetes</taxon>
        <taxon>Agaricomycetidae</taxon>
        <taxon>Agaricales</taxon>
        <taxon>Agaricineae</taxon>
        <taxon>Strophariaceae</taxon>
        <taxon>Galerina</taxon>
    </lineage>
</organism>
<dbReference type="GO" id="GO:0016787">
    <property type="term" value="F:hydrolase activity"/>
    <property type="evidence" value="ECO:0007669"/>
    <property type="project" value="UniProtKB-KW"/>
</dbReference>
<protein>
    <recommendedName>
        <fullName evidence="3">Alpha/beta hydrolase fold-3 domain-containing protein</fullName>
    </recommendedName>
</protein>
<gene>
    <name evidence="4" type="ORF">GALMADRAFT_74610</name>
</gene>
<dbReference type="OrthoDB" id="2152029at2759"/>
<dbReference type="PANTHER" id="PTHR48081:SF31">
    <property type="entry name" value="STERYL ACETYL HYDROLASE MUG81-RELATED"/>
    <property type="match status" value="1"/>
</dbReference>
<feature type="transmembrane region" description="Helical" evidence="2">
    <location>
        <begin position="23"/>
        <end position="40"/>
    </location>
</feature>
<evidence type="ECO:0000256" key="1">
    <source>
        <dbReference type="ARBA" id="ARBA00022801"/>
    </source>
</evidence>
<evidence type="ECO:0000259" key="3">
    <source>
        <dbReference type="Pfam" id="PF07859"/>
    </source>
</evidence>
<dbReference type="InterPro" id="IPR013094">
    <property type="entry name" value="AB_hydrolase_3"/>
</dbReference>
<dbReference type="InterPro" id="IPR029058">
    <property type="entry name" value="AB_hydrolase_fold"/>
</dbReference>
<feature type="domain" description="Alpha/beta hydrolase fold-3" evidence="3">
    <location>
        <begin position="110"/>
        <end position="330"/>
    </location>
</feature>
<dbReference type="HOGENOM" id="CLU_042179_2_1_1"/>
<dbReference type="InterPro" id="IPR050300">
    <property type="entry name" value="GDXG_lipolytic_enzyme"/>
</dbReference>
<feature type="transmembrane region" description="Helical" evidence="2">
    <location>
        <begin position="109"/>
        <end position="132"/>
    </location>
</feature>
<sequence length="364" mass="41090">MTAKAKYGDVSFWDLVHLATVRLRMPFTLLWTCITNLLFYRHDFRRVTASSMIRWFNDKYNVPQLQYMLPKSVDTYKVWAKANGLPIRVEELVDDATIMWIGPKRTDKVVLYFHGGAFFAPLLDHCLAFWLYAQSELKKKNCDVGFAVLGYTLLPEANFPTQLRQATVAVEHLVASGVHPSNLSVVGDSAGAQLILTLFSHILHPLEGIRRMIPLEAPIRGAYLMSPWVRMKSETPSFRSSAQEDIFSTANVVHFGEIVLAHVPDSERFYVEPGTAPDSWFQGLGSVVQRVLMTAGGSELFRDDIIQFSQVLRRIHSDFTFVVQEGGIHDDPFLDFLVKLPHDQLGSLTPLIIQWLAAGIKPSL</sequence>
<dbReference type="Proteomes" id="UP000027222">
    <property type="component" value="Unassembled WGS sequence"/>
</dbReference>
<reference evidence="5" key="1">
    <citation type="journal article" date="2014" name="Proc. Natl. Acad. Sci. U.S.A.">
        <title>Extensive sampling of basidiomycete genomes demonstrates inadequacy of the white-rot/brown-rot paradigm for wood decay fungi.</title>
        <authorList>
            <person name="Riley R."/>
            <person name="Salamov A.A."/>
            <person name="Brown D.W."/>
            <person name="Nagy L.G."/>
            <person name="Floudas D."/>
            <person name="Held B.W."/>
            <person name="Levasseur A."/>
            <person name="Lombard V."/>
            <person name="Morin E."/>
            <person name="Otillar R."/>
            <person name="Lindquist E.A."/>
            <person name="Sun H."/>
            <person name="LaButti K.M."/>
            <person name="Schmutz J."/>
            <person name="Jabbour D."/>
            <person name="Luo H."/>
            <person name="Baker S.E."/>
            <person name="Pisabarro A.G."/>
            <person name="Walton J.D."/>
            <person name="Blanchette R.A."/>
            <person name="Henrissat B."/>
            <person name="Martin F."/>
            <person name="Cullen D."/>
            <person name="Hibbett D.S."/>
            <person name="Grigoriev I.V."/>
        </authorList>
    </citation>
    <scope>NUCLEOTIDE SEQUENCE [LARGE SCALE GENOMIC DNA]</scope>
    <source>
        <strain evidence="5">CBS 339.88</strain>
    </source>
</reference>
<evidence type="ECO:0000256" key="2">
    <source>
        <dbReference type="SAM" id="Phobius"/>
    </source>
</evidence>
<dbReference type="AlphaFoldDB" id="A0A067SPD9"/>
<dbReference type="Pfam" id="PF07859">
    <property type="entry name" value="Abhydrolase_3"/>
    <property type="match status" value="1"/>
</dbReference>
<dbReference type="SUPFAM" id="SSF53474">
    <property type="entry name" value="alpha/beta-Hydrolases"/>
    <property type="match status" value="1"/>
</dbReference>
<name>A0A067SPD9_GALM3</name>
<dbReference type="EMBL" id="KL142391">
    <property type="protein sequence ID" value="KDR71892.1"/>
    <property type="molecule type" value="Genomic_DNA"/>
</dbReference>
<accession>A0A067SPD9</accession>
<keyword evidence="1" id="KW-0378">Hydrolase</keyword>